<comment type="caution">
    <text evidence="1">The sequence shown here is derived from an EMBL/GenBank/DDBJ whole genome shotgun (WGS) entry which is preliminary data.</text>
</comment>
<protein>
    <submittedName>
        <fullName evidence="1">Uncharacterized protein</fullName>
    </submittedName>
</protein>
<proteinExistence type="predicted"/>
<reference evidence="1 2" key="1">
    <citation type="submission" date="2024-05" db="EMBL/GenBank/DDBJ databases">
        <title>Haplotype-resolved chromosome-level genome assembly of Huyou (Citrus changshanensis).</title>
        <authorList>
            <person name="Miao C."/>
            <person name="Chen W."/>
            <person name="Wu Y."/>
            <person name="Wang L."/>
            <person name="Zhao S."/>
            <person name="Grierson D."/>
            <person name="Xu C."/>
            <person name="Chen K."/>
        </authorList>
    </citation>
    <scope>NUCLEOTIDE SEQUENCE [LARGE SCALE GENOMIC DNA]</scope>
    <source>
        <strain evidence="1">01-14</strain>
        <tissue evidence="1">Leaf</tissue>
    </source>
</reference>
<accession>A0AAP0QQ95</accession>
<organism evidence="1 2">
    <name type="scientific">Citrus x changshan-huyou</name>
    <dbReference type="NCBI Taxonomy" id="2935761"/>
    <lineage>
        <taxon>Eukaryota</taxon>
        <taxon>Viridiplantae</taxon>
        <taxon>Streptophyta</taxon>
        <taxon>Embryophyta</taxon>
        <taxon>Tracheophyta</taxon>
        <taxon>Spermatophyta</taxon>
        <taxon>Magnoliopsida</taxon>
        <taxon>eudicotyledons</taxon>
        <taxon>Gunneridae</taxon>
        <taxon>Pentapetalae</taxon>
        <taxon>rosids</taxon>
        <taxon>malvids</taxon>
        <taxon>Sapindales</taxon>
        <taxon>Rutaceae</taxon>
        <taxon>Aurantioideae</taxon>
        <taxon>Citrus</taxon>
    </lineage>
</organism>
<dbReference type="AlphaFoldDB" id="A0AAP0QQ95"/>
<sequence>MLKLRKCHQNCMAVHPVKTQMISSGLLWGLGDVAAQSITHFTAQNHLENQYVLMLKSARLLTDQILSPMFVLSTVARTTGVGIALLSITRPAFTKNGSETPVVLPARCPHVPVCPSSHLFRVVVASHGTLTAALWANVGSHVSRNGSGKAQLPILLLEIKYLPPQVGGNLNLRTFVSPKRCYRRPVEATGGHS</sequence>
<keyword evidence="2" id="KW-1185">Reference proteome</keyword>
<dbReference type="EMBL" id="JBCGBO010000004">
    <property type="protein sequence ID" value="KAK9208046.1"/>
    <property type="molecule type" value="Genomic_DNA"/>
</dbReference>
<evidence type="ECO:0000313" key="1">
    <source>
        <dbReference type="EMBL" id="KAK9208046.1"/>
    </source>
</evidence>
<gene>
    <name evidence="1" type="ORF">WN944_000399</name>
</gene>
<name>A0AAP0QQ95_9ROSI</name>
<dbReference type="Proteomes" id="UP001428341">
    <property type="component" value="Unassembled WGS sequence"/>
</dbReference>
<evidence type="ECO:0000313" key="2">
    <source>
        <dbReference type="Proteomes" id="UP001428341"/>
    </source>
</evidence>